<comment type="caution">
    <text evidence="5">The sequence shown here is derived from an EMBL/GenBank/DDBJ whole genome shotgun (WGS) entry which is preliminary data.</text>
</comment>
<dbReference type="InterPro" id="IPR005823">
    <property type="entry name" value="Ribosomal_uL13_bac-type"/>
</dbReference>
<sequence>MKEQNKNIRQIHIIDATDKVLGRLSTKIAIILRGKNKLNFVPNLDQGDFVEIKNIVKIKITGRKLENKEYLHHTGYPGGLKRVKMKDVFKKDPGEILRKAVYQMLPKNKLRQEMIKRLKIN</sequence>
<keyword evidence="3 4" id="KW-0687">Ribonucleoprotein</keyword>
<dbReference type="GO" id="GO:1990904">
    <property type="term" value="C:ribonucleoprotein complex"/>
    <property type="evidence" value="ECO:0007669"/>
    <property type="project" value="UniProtKB-KW"/>
</dbReference>
<comment type="similarity">
    <text evidence="1 4">Belongs to the universal ribosomal protein uL13 family.</text>
</comment>
<evidence type="ECO:0000256" key="4">
    <source>
        <dbReference type="HAMAP-Rule" id="MF_01366"/>
    </source>
</evidence>
<protein>
    <recommendedName>
        <fullName evidence="4">Large ribosomal subunit protein uL13</fullName>
    </recommendedName>
</protein>
<dbReference type="GO" id="GO:0005840">
    <property type="term" value="C:ribosome"/>
    <property type="evidence" value="ECO:0007669"/>
    <property type="project" value="UniProtKB-KW"/>
</dbReference>
<dbReference type="PANTHER" id="PTHR11545">
    <property type="entry name" value="RIBOSOMAL PROTEIN L13"/>
    <property type="match status" value="1"/>
</dbReference>
<dbReference type="PANTHER" id="PTHR11545:SF2">
    <property type="entry name" value="LARGE RIBOSOMAL SUBUNIT PROTEIN UL13M"/>
    <property type="match status" value="1"/>
</dbReference>
<evidence type="ECO:0000256" key="3">
    <source>
        <dbReference type="ARBA" id="ARBA00023274"/>
    </source>
</evidence>
<comment type="function">
    <text evidence="4">This protein is one of the early assembly proteins of the 50S ribosomal subunit, although it is not seen to bind rRNA by itself. It is important during the early stages of 50S assembly.</text>
</comment>
<dbReference type="HAMAP" id="MF_01366">
    <property type="entry name" value="Ribosomal_uL13"/>
    <property type="match status" value="1"/>
</dbReference>
<proteinExistence type="inferred from homology"/>
<dbReference type="GO" id="GO:0006412">
    <property type="term" value="P:translation"/>
    <property type="evidence" value="ECO:0007669"/>
    <property type="project" value="UniProtKB-UniRule"/>
</dbReference>
<comment type="subunit">
    <text evidence="4">Part of the 50S ribosomal subunit.</text>
</comment>
<dbReference type="PIRSF" id="PIRSF002181">
    <property type="entry name" value="Ribosomal_L13"/>
    <property type="match status" value="1"/>
</dbReference>
<dbReference type="SUPFAM" id="SSF52161">
    <property type="entry name" value="Ribosomal protein L13"/>
    <property type="match status" value="1"/>
</dbReference>
<name>A0A2N1UMS2_9BACT</name>
<accession>A0A2N1UMS2</accession>
<dbReference type="Gene3D" id="3.90.1180.10">
    <property type="entry name" value="Ribosomal protein L13"/>
    <property type="match status" value="1"/>
</dbReference>
<dbReference type="InterPro" id="IPR005822">
    <property type="entry name" value="Ribosomal_uL13"/>
</dbReference>
<reference evidence="5 6" key="1">
    <citation type="journal article" date="2017" name="ISME J.">
        <title>Potential for microbial H2 and metal transformations associated with novel bacteria and archaea in deep terrestrial subsurface sediments.</title>
        <authorList>
            <person name="Hernsdorf A.W."/>
            <person name="Amano Y."/>
            <person name="Miyakawa K."/>
            <person name="Ise K."/>
            <person name="Suzuki Y."/>
            <person name="Anantharaman K."/>
            <person name="Probst A."/>
            <person name="Burstein D."/>
            <person name="Thomas B.C."/>
            <person name="Banfield J.F."/>
        </authorList>
    </citation>
    <scope>NUCLEOTIDE SEQUENCE [LARGE SCALE GENOMIC DNA]</scope>
    <source>
        <strain evidence="5">HGW-Kuenenbacteria-1</strain>
    </source>
</reference>
<evidence type="ECO:0000256" key="2">
    <source>
        <dbReference type="ARBA" id="ARBA00022980"/>
    </source>
</evidence>
<keyword evidence="2 4" id="KW-0689">Ribosomal protein</keyword>
<dbReference type="NCBIfam" id="TIGR01066">
    <property type="entry name" value="rplM_bact"/>
    <property type="match status" value="1"/>
</dbReference>
<organism evidence="5 6">
    <name type="scientific">Candidatus Kuenenbacteria bacterium HGW-Kuenenbacteria-1</name>
    <dbReference type="NCBI Taxonomy" id="2013812"/>
    <lineage>
        <taxon>Bacteria</taxon>
        <taxon>Candidatus Kueneniibacteriota</taxon>
    </lineage>
</organism>
<evidence type="ECO:0000313" key="5">
    <source>
        <dbReference type="EMBL" id="PKL72054.1"/>
    </source>
</evidence>
<dbReference type="CDD" id="cd00392">
    <property type="entry name" value="Ribosomal_L13"/>
    <property type="match status" value="1"/>
</dbReference>
<dbReference type="EMBL" id="PGYQ01000019">
    <property type="protein sequence ID" value="PKL72054.1"/>
    <property type="molecule type" value="Genomic_DNA"/>
</dbReference>
<dbReference type="Pfam" id="PF00572">
    <property type="entry name" value="Ribosomal_L13"/>
    <property type="match status" value="1"/>
</dbReference>
<evidence type="ECO:0000313" key="6">
    <source>
        <dbReference type="Proteomes" id="UP000233414"/>
    </source>
</evidence>
<dbReference type="Proteomes" id="UP000233414">
    <property type="component" value="Unassembled WGS sequence"/>
</dbReference>
<dbReference type="GO" id="GO:0017148">
    <property type="term" value="P:negative regulation of translation"/>
    <property type="evidence" value="ECO:0007669"/>
    <property type="project" value="TreeGrafter"/>
</dbReference>
<gene>
    <name evidence="4 5" type="primary">rplM</name>
    <name evidence="5" type="ORF">CVV26_03185</name>
</gene>
<evidence type="ECO:0000256" key="1">
    <source>
        <dbReference type="ARBA" id="ARBA00006227"/>
    </source>
</evidence>
<dbReference type="GO" id="GO:0003735">
    <property type="term" value="F:structural constituent of ribosome"/>
    <property type="evidence" value="ECO:0007669"/>
    <property type="project" value="InterPro"/>
</dbReference>
<dbReference type="AlphaFoldDB" id="A0A2N1UMS2"/>
<dbReference type="GO" id="GO:0003729">
    <property type="term" value="F:mRNA binding"/>
    <property type="evidence" value="ECO:0007669"/>
    <property type="project" value="TreeGrafter"/>
</dbReference>
<dbReference type="InterPro" id="IPR036899">
    <property type="entry name" value="Ribosomal_uL13_sf"/>
</dbReference>